<evidence type="ECO:0000256" key="1">
    <source>
        <dbReference type="SAM" id="MobiDB-lite"/>
    </source>
</evidence>
<evidence type="ECO:0000313" key="3">
    <source>
        <dbReference type="Proteomes" id="UP000515955"/>
    </source>
</evidence>
<reference evidence="2 3" key="1">
    <citation type="submission" date="2020-08" db="EMBL/GenBank/DDBJ databases">
        <title>Genome sequence of Sphingomonas rhizophila KACC 19189T.</title>
        <authorList>
            <person name="Hyun D.-W."/>
            <person name="Bae J.-W."/>
        </authorList>
    </citation>
    <scope>NUCLEOTIDE SEQUENCE [LARGE SCALE GENOMIC DNA]</scope>
    <source>
        <strain evidence="2 3">KACC 19189</strain>
    </source>
</reference>
<proteinExistence type="predicted"/>
<feature type="compositionally biased region" description="Acidic residues" evidence="1">
    <location>
        <begin position="32"/>
        <end position="50"/>
    </location>
</feature>
<accession>A0A7G9SAD8</accession>
<dbReference type="KEGG" id="srhi:H9L12_11290"/>
<evidence type="ECO:0000313" key="2">
    <source>
        <dbReference type="EMBL" id="QNN64813.1"/>
    </source>
</evidence>
<keyword evidence="3" id="KW-1185">Reference proteome</keyword>
<protein>
    <submittedName>
        <fullName evidence="2">Uncharacterized protein</fullName>
    </submittedName>
</protein>
<feature type="region of interest" description="Disordered" evidence="1">
    <location>
        <begin position="27"/>
        <end position="50"/>
    </location>
</feature>
<name>A0A7G9SAD8_9SPHN</name>
<dbReference type="AlphaFoldDB" id="A0A7G9SAD8"/>
<dbReference type="RefSeq" id="WP_187541812.1">
    <property type="nucleotide sequence ID" value="NZ_CP060717.1"/>
</dbReference>
<gene>
    <name evidence="2" type="ORF">H9L12_11290</name>
</gene>
<sequence length="280" mass="30930">MDDTSLPDTGLHPADLPTLELTDPLAQSFDAFDNDAPDDDDGFDDDDGDDADDFVPVALRTRHDGWTPQKQHDFIAALAECGCVTDACAAVGMTARSAYKLRARPTAGIFRQAWDVALDHAVSRLTDAAFSRAFHGVSHPIFYQGEQVGERRIFNDRLAMFLMRYRDPTRYGHWMDDMEARRHPDGAGIVLAHALNSVMDAAHGVEPEADPEDPWKPLNQGPYIPPPPIPEGDPDNPMTHIIAVCEHNDRVRRKAALEERASAAGARSVFPVHTPRHRPG</sequence>
<dbReference type="Proteomes" id="UP000515955">
    <property type="component" value="Chromosome"/>
</dbReference>
<feature type="region of interest" description="Disordered" evidence="1">
    <location>
        <begin position="258"/>
        <end position="280"/>
    </location>
</feature>
<organism evidence="2 3">
    <name type="scientific">Sphingomonas rhizophila</name>
    <dbReference type="NCBI Taxonomy" id="2071607"/>
    <lineage>
        <taxon>Bacteria</taxon>
        <taxon>Pseudomonadati</taxon>
        <taxon>Pseudomonadota</taxon>
        <taxon>Alphaproteobacteria</taxon>
        <taxon>Sphingomonadales</taxon>
        <taxon>Sphingomonadaceae</taxon>
        <taxon>Sphingomonas</taxon>
    </lineage>
</organism>
<dbReference type="EMBL" id="CP060717">
    <property type="protein sequence ID" value="QNN64813.1"/>
    <property type="molecule type" value="Genomic_DNA"/>
</dbReference>